<proteinExistence type="predicted"/>
<dbReference type="Gene3D" id="3.30.40.10">
    <property type="entry name" value="Zinc/RING finger domain, C3HC4 (zinc finger)"/>
    <property type="match status" value="1"/>
</dbReference>
<sequence>MSSASQSTSVVSITPPDGASCWLCLEEGPDDSGAPLVRDCSCRGHSGFAHLPCRVKYAESKIKDLAKRGAHIMSNMFDGKIFEHCPNCKQEYQNDLYYDMTKAQLAFIEREFIEVDRWYLRALKRRILILDGEKEADRIEGEEISAKMLTRIDKMKNSSDPPLHVLAGVYLDIGRFNFSVGTNRCLEKAKYYLEKARDIFKTSGDRELQLMVKSIEGNIAAVEERLSGGSLPKKTESDLSDFRVRYNCLLQAFGTHDVRSIRMGSHLASGLSLANHTIEASRLLDRLVIISRRVHGSDHKETKNAELWWQRLQLRCVVWIRTDEMYQALRYENDGKSCVMVPSNLDASRNVDDEETFSVPISEILFSLGTPVMLHGLKKAAHLNGEIGDVREYCKLSDRWVVHLEDKNLKPVKVKHENLRIVFDLPDPKNLD</sequence>
<protein>
    <recommendedName>
        <fullName evidence="4">RING-CH-type domain-containing protein</fullName>
    </recommendedName>
</protein>
<dbReference type="GO" id="GO:0008270">
    <property type="term" value="F:zinc ion binding"/>
    <property type="evidence" value="ECO:0007669"/>
    <property type="project" value="UniProtKB-KW"/>
</dbReference>
<comment type="caution">
    <text evidence="5">The sequence shown here is derived from an EMBL/GenBank/DDBJ whole genome shotgun (WGS) entry which is preliminary data.</text>
</comment>
<evidence type="ECO:0000259" key="4">
    <source>
        <dbReference type="PROSITE" id="PS51292"/>
    </source>
</evidence>
<dbReference type="Proteomes" id="UP001224775">
    <property type="component" value="Unassembled WGS sequence"/>
</dbReference>
<dbReference type="PROSITE" id="PS51292">
    <property type="entry name" value="ZF_RING_CH"/>
    <property type="match status" value="1"/>
</dbReference>
<dbReference type="AlphaFoldDB" id="A0AAD8Y6G6"/>
<keyword evidence="6" id="KW-1185">Reference proteome</keyword>
<reference evidence="5" key="1">
    <citation type="submission" date="2023-06" db="EMBL/GenBank/DDBJ databases">
        <title>Survivors Of The Sea: Transcriptome response of Skeletonema marinoi to long-term dormancy.</title>
        <authorList>
            <person name="Pinder M.I.M."/>
            <person name="Kourtchenko O."/>
            <person name="Robertson E.K."/>
            <person name="Larsson T."/>
            <person name="Maumus F."/>
            <person name="Osuna-Cruz C.M."/>
            <person name="Vancaester E."/>
            <person name="Stenow R."/>
            <person name="Vandepoele K."/>
            <person name="Ploug H."/>
            <person name="Bruchert V."/>
            <person name="Godhe A."/>
            <person name="Topel M."/>
        </authorList>
    </citation>
    <scope>NUCLEOTIDE SEQUENCE</scope>
    <source>
        <strain evidence="5">R05AC</strain>
    </source>
</reference>
<evidence type="ECO:0000313" key="5">
    <source>
        <dbReference type="EMBL" id="KAK1740073.1"/>
    </source>
</evidence>
<gene>
    <name evidence="5" type="ORF">QTG54_009023</name>
</gene>
<keyword evidence="1" id="KW-0479">Metal-binding</keyword>
<name>A0AAD8Y6G6_9STRA</name>
<dbReference type="EMBL" id="JATAAI010000016">
    <property type="protein sequence ID" value="KAK1740073.1"/>
    <property type="molecule type" value="Genomic_DNA"/>
</dbReference>
<evidence type="ECO:0000256" key="3">
    <source>
        <dbReference type="ARBA" id="ARBA00022833"/>
    </source>
</evidence>
<evidence type="ECO:0000313" key="6">
    <source>
        <dbReference type="Proteomes" id="UP001224775"/>
    </source>
</evidence>
<dbReference type="Pfam" id="PF12906">
    <property type="entry name" value="RINGv"/>
    <property type="match status" value="1"/>
</dbReference>
<keyword evidence="3" id="KW-0862">Zinc</keyword>
<evidence type="ECO:0000256" key="1">
    <source>
        <dbReference type="ARBA" id="ARBA00022723"/>
    </source>
</evidence>
<dbReference type="SUPFAM" id="SSF57850">
    <property type="entry name" value="RING/U-box"/>
    <property type="match status" value="1"/>
</dbReference>
<organism evidence="5 6">
    <name type="scientific">Skeletonema marinoi</name>
    <dbReference type="NCBI Taxonomy" id="267567"/>
    <lineage>
        <taxon>Eukaryota</taxon>
        <taxon>Sar</taxon>
        <taxon>Stramenopiles</taxon>
        <taxon>Ochrophyta</taxon>
        <taxon>Bacillariophyta</taxon>
        <taxon>Coscinodiscophyceae</taxon>
        <taxon>Thalassiosirophycidae</taxon>
        <taxon>Thalassiosirales</taxon>
        <taxon>Skeletonemataceae</taxon>
        <taxon>Skeletonema</taxon>
        <taxon>Skeletonema marinoi-dohrnii complex</taxon>
    </lineage>
</organism>
<accession>A0AAD8Y6G6</accession>
<dbReference type="InterPro" id="IPR013083">
    <property type="entry name" value="Znf_RING/FYVE/PHD"/>
</dbReference>
<evidence type="ECO:0000256" key="2">
    <source>
        <dbReference type="ARBA" id="ARBA00022771"/>
    </source>
</evidence>
<keyword evidence="2" id="KW-0863">Zinc-finger</keyword>
<feature type="domain" description="RING-CH-type" evidence="4">
    <location>
        <begin position="13"/>
        <end position="95"/>
    </location>
</feature>
<dbReference type="InterPro" id="IPR011016">
    <property type="entry name" value="Znf_RING-CH"/>
</dbReference>